<dbReference type="InterPro" id="IPR011293">
    <property type="entry name" value="Ion_transpt_RnfA/RsxA"/>
</dbReference>
<evidence type="ECO:0000256" key="3">
    <source>
        <dbReference type="ARBA" id="ARBA00022519"/>
    </source>
</evidence>
<dbReference type="GO" id="GO:0022900">
    <property type="term" value="P:electron transport chain"/>
    <property type="evidence" value="ECO:0007669"/>
    <property type="project" value="UniProtKB-UniRule"/>
</dbReference>
<evidence type="ECO:0000256" key="4">
    <source>
        <dbReference type="ARBA" id="ARBA00022692"/>
    </source>
</evidence>
<dbReference type="NCBIfam" id="TIGR01943">
    <property type="entry name" value="rnfA"/>
    <property type="match status" value="1"/>
</dbReference>
<keyword evidence="8 9" id="KW-0472">Membrane</keyword>
<keyword evidence="9" id="KW-1003">Cell membrane</keyword>
<dbReference type="GO" id="GO:0012505">
    <property type="term" value="C:endomembrane system"/>
    <property type="evidence" value="ECO:0007669"/>
    <property type="project" value="UniProtKB-SubCell"/>
</dbReference>
<sequence>MLDALVLFFSASIVNNFVLVRFLGICPFIGVSNQLSAAVGMGGATTFVLVLSALLCALANQYVLVPLGLTSLDLIVDIVLIAVTVQLVEIVVKKVSFSLYQALGIYLPLITTNCIVLGLVLLNASLKHTIVNSMVYALGAGTGFTLVLVLFAAIRERLTLNDVPTPFKGTAIALITAGLMSLAFMGFAGFTGSSV</sequence>
<dbReference type="PANTHER" id="PTHR30335">
    <property type="entry name" value="INTEGRAL MEMBRANE PROTEIN OF SOXR-REDUCING COMPLEX"/>
    <property type="match status" value="1"/>
</dbReference>
<comment type="caution">
    <text evidence="10">The sequence shown here is derived from an EMBL/GenBank/DDBJ whole genome shotgun (WGS) entry which is preliminary data.</text>
</comment>
<keyword evidence="2 9" id="KW-0813">Transport</keyword>
<dbReference type="EMBL" id="JAHLFE010000082">
    <property type="protein sequence ID" value="MBU3844060.1"/>
    <property type="molecule type" value="Genomic_DNA"/>
</dbReference>
<feature type="transmembrane region" description="Helical" evidence="9">
    <location>
        <begin position="134"/>
        <end position="154"/>
    </location>
</feature>
<organism evidence="10 11">
    <name type="scientific">Candidatus Anaerobiospirillum pullicola</name>
    <dbReference type="NCBI Taxonomy" id="2838451"/>
    <lineage>
        <taxon>Bacteria</taxon>
        <taxon>Pseudomonadati</taxon>
        <taxon>Pseudomonadota</taxon>
        <taxon>Gammaproteobacteria</taxon>
        <taxon>Aeromonadales</taxon>
        <taxon>Succinivibrionaceae</taxon>
        <taxon>Anaerobiospirillum</taxon>
    </lineage>
</organism>
<feature type="transmembrane region" description="Helical" evidence="9">
    <location>
        <begin position="74"/>
        <end position="92"/>
    </location>
</feature>
<evidence type="ECO:0000256" key="6">
    <source>
        <dbReference type="ARBA" id="ARBA00022982"/>
    </source>
</evidence>
<dbReference type="PANTHER" id="PTHR30335:SF0">
    <property type="entry name" value="ION-TRANSLOCATING OXIDOREDUCTASE COMPLEX SUBUNIT A"/>
    <property type="match status" value="1"/>
</dbReference>
<reference evidence="10" key="1">
    <citation type="journal article" date="2021" name="PeerJ">
        <title>Extensive microbial diversity within the chicken gut microbiome revealed by metagenomics and culture.</title>
        <authorList>
            <person name="Gilroy R."/>
            <person name="Ravi A."/>
            <person name="Getino M."/>
            <person name="Pursley I."/>
            <person name="Horton D.L."/>
            <person name="Alikhan N.F."/>
            <person name="Baker D."/>
            <person name="Gharbi K."/>
            <person name="Hall N."/>
            <person name="Watson M."/>
            <person name="Adriaenssens E.M."/>
            <person name="Foster-Nyarko E."/>
            <person name="Jarju S."/>
            <person name="Secka A."/>
            <person name="Antonio M."/>
            <person name="Oren A."/>
            <person name="Chaudhuri R.R."/>
            <person name="La Ragione R."/>
            <person name="Hildebrand F."/>
            <person name="Pallen M.J."/>
        </authorList>
    </citation>
    <scope>NUCLEOTIDE SEQUENCE</scope>
    <source>
        <strain evidence="10">378</strain>
    </source>
</reference>
<evidence type="ECO:0000313" key="11">
    <source>
        <dbReference type="Proteomes" id="UP000733611"/>
    </source>
</evidence>
<accession>A0A948WXR0</accession>
<dbReference type="Pfam" id="PF02508">
    <property type="entry name" value="Rnf-Nqr"/>
    <property type="match status" value="1"/>
</dbReference>
<feature type="transmembrane region" description="Helical" evidence="9">
    <location>
        <begin position="6"/>
        <end position="31"/>
    </location>
</feature>
<dbReference type="EC" id="7.-.-.-" evidence="9"/>
<keyword evidence="4 9" id="KW-0812">Transmembrane</keyword>
<dbReference type="GO" id="GO:0005886">
    <property type="term" value="C:plasma membrane"/>
    <property type="evidence" value="ECO:0007669"/>
    <property type="project" value="UniProtKB-SubCell"/>
</dbReference>
<comment type="similarity">
    <text evidence="9">Belongs to the NqrDE/RnfAE family.</text>
</comment>
<comment type="function">
    <text evidence="9">Part of a membrane-bound complex that couples electron transfer with translocation of ions across the membrane.</text>
</comment>
<dbReference type="Proteomes" id="UP000733611">
    <property type="component" value="Unassembled WGS sequence"/>
</dbReference>
<protein>
    <recommendedName>
        <fullName evidence="9">Ion-translocating oxidoreductase complex subunit A</fullName>
        <ecNumber evidence="9">7.-.-.-</ecNumber>
    </recommendedName>
    <alternativeName>
        <fullName evidence="9">Rnf electron transport complex subunit A</fullName>
    </alternativeName>
</protein>
<dbReference type="InterPro" id="IPR050133">
    <property type="entry name" value="NqrDE/RnfAE_oxidrdctase"/>
</dbReference>
<feature type="transmembrane region" description="Helical" evidence="9">
    <location>
        <begin position="38"/>
        <end position="62"/>
    </location>
</feature>
<dbReference type="AlphaFoldDB" id="A0A948WXR0"/>
<keyword evidence="6 9" id="KW-0249">Electron transport</keyword>
<keyword evidence="7 9" id="KW-1133">Transmembrane helix</keyword>
<dbReference type="NCBIfam" id="NF003481">
    <property type="entry name" value="PRK05151.1"/>
    <property type="match status" value="1"/>
</dbReference>
<evidence type="ECO:0000313" key="10">
    <source>
        <dbReference type="EMBL" id="MBU3844060.1"/>
    </source>
</evidence>
<dbReference type="PIRSF" id="PIRSF006102">
    <property type="entry name" value="NQR_DE"/>
    <property type="match status" value="1"/>
</dbReference>
<dbReference type="HAMAP" id="MF_00459">
    <property type="entry name" value="RsxA_RnfA"/>
    <property type="match status" value="1"/>
</dbReference>
<evidence type="ECO:0000256" key="9">
    <source>
        <dbReference type="HAMAP-Rule" id="MF_00459"/>
    </source>
</evidence>
<comment type="subunit">
    <text evidence="9">The complex is composed of six subunits: RnfA, RnfB, RnfC, RnfD, RnfE and RnfG.</text>
</comment>
<evidence type="ECO:0000256" key="5">
    <source>
        <dbReference type="ARBA" id="ARBA00022967"/>
    </source>
</evidence>
<evidence type="ECO:0000256" key="8">
    <source>
        <dbReference type="ARBA" id="ARBA00023136"/>
    </source>
</evidence>
<keyword evidence="5 9" id="KW-1278">Translocase</keyword>
<evidence type="ECO:0000256" key="7">
    <source>
        <dbReference type="ARBA" id="ARBA00022989"/>
    </source>
</evidence>
<feature type="transmembrane region" description="Helical" evidence="9">
    <location>
        <begin position="166"/>
        <end position="190"/>
    </location>
</feature>
<dbReference type="InterPro" id="IPR003667">
    <property type="entry name" value="NqrDE/RnfAE"/>
</dbReference>
<feature type="transmembrane region" description="Helical" evidence="9">
    <location>
        <begin position="99"/>
        <end position="122"/>
    </location>
</feature>
<comment type="subcellular location">
    <subcellularLocation>
        <location evidence="9">Cell inner membrane</location>
        <topology evidence="9">Multi-pass membrane protein</topology>
    </subcellularLocation>
    <subcellularLocation>
        <location evidence="1">Endomembrane system</location>
        <topology evidence="1">Multi-pass membrane protein</topology>
    </subcellularLocation>
</comment>
<evidence type="ECO:0000256" key="1">
    <source>
        <dbReference type="ARBA" id="ARBA00004127"/>
    </source>
</evidence>
<evidence type="ECO:0000256" key="2">
    <source>
        <dbReference type="ARBA" id="ARBA00022448"/>
    </source>
</evidence>
<reference evidence="10" key="2">
    <citation type="submission" date="2021-04" db="EMBL/GenBank/DDBJ databases">
        <authorList>
            <person name="Gilroy R."/>
        </authorList>
    </citation>
    <scope>NUCLEOTIDE SEQUENCE</scope>
    <source>
        <strain evidence="10">378</strain>
    </source>
</reference>
<name>A0A948WXR0_9GAMM</name>
<keyword evidence="3 9" id="KW-0997">Cell inner membrane</keyword>
<gene>
    <name evidence="10" type="primary">rsxA</name>
    <name evidence="9" type="synonym">rnfA</name>
    <name evidence="10" type="ORF">H9847_04200</name>
</gene>
<proteinExistence type="inferred from homology"/>